<dbReference type="RefSeq" id="WP_203904000.1">
    <property type="nucleotide sequence ID" value="NZ_BOPF01000037.1"/>
</dbReference>
<keyword evidence="1" id="KW-0812">Transmembrane</keyword>
<dbReference type="AlphaFoldDB" id="A0A8J4DUN7"/>
<evidence type="ECO:0000313" key="3">
    <source>
        <dbReference type="Proteomes" id="UP000619260"/>
    </source>
</evidence>
<dbReference type="Proteomes" id="UP000619260">
    <property type="component" value="Unassembled WGS sequence"/>
</dbReference>
<keyword evidence="3" id="KW-1185">Reference proteome</keyword>
<sequence length="176" mass="18771">MNPALDVAPRRELIRFRVTALVPAALFGVVLVSFPIAPGAIWAEYVGILFHLSIPLLAARLDGPGWARPAAYAWVALDVLAGTLYINEIPHDQAWPVRLAAHIFAGIWMATSSLYVRAVAVRVVGVAAGVWLTGYTLLENVLPQGALGPASILATSWFVLLAVLHKPVPAASGRSH</sequence>
<organism evidence="2 3">
    <name type="scientific">Virgisporangium aliadipatigenens</name>
    <dbReference type="NCBI Taxonomy" id="741659"/>
    <lineage>
        <taxon>Bacteria</taxon>
        <taxon>Bacillati</taxon>
        <taxon>Actinomycetota</taxon>
        <taxon>Actinomycetes</taxon>
        <taxon>Micromonosporales</taxon>
        <taxon>Micromonosporaceae</taxon>
        <taxon>Virgisporangium</taxon>
    </lineage>
</organism>
<name>A0A8J4DUN7_9ACTN</name>
<proteinExistence type="predicted"/>
<gene>
    <name evidence="2" type="ORF">Val02_74620</name>
</gene>
<feature type="transmembrane region" description="Helical" evidence="1">
    <location>
        <begin position="93"/>
        <end position="111"/>
    </location>
</feature>
<feature type="transmembrane region" description="Helical" evidence="1">
    <location>
        <begin position="144"/>
        <end position="164"/>
    </location>
</feature>
<keyword evidence="1" id="KW-1133">Transmembrane helix</keyword>
<accession>A0A8J4DUN7</accession>
<protein>
    <submittedName>
        <fullName evidence="2">Uncharacterized protein</fullName>
    </submittedName>
</protein>
<comment type="caution">
    <text evidence="2">The sequence shown here is derived from an EMBL/GenBank/DDBJ whole genome shotgun (WGS) entry which is preliminary data.</text>
</comment>
<evidence type="ECO:0000313" key="2">
    <source>
        <dbReference type="EMBL" id="GIJ50576.1"/>
    </source>
</evidence>
<dbReference type="EMBL" id="BOPF01000037">
    <property type="protein sequence ID" value="GIJ50576.1"/>
    <property type="molecule type" value="Genomic_DNA"/>
</dbReference>
<evidence type="ECO:0000256" key="1">
    <source>
        <dbReference type="SAM" id="Phobius"/>
    </source>
</evidence>
<keyword evidence="1" id="KW-0472">Membrane</keyword>
<feature type="transmembrane region" description="Helical" evidence="1">
    <location>
        <begin position="18"/>
        <end position="36"/>
    </location>
</feature>
<feature type="transmembrane region" description="Helical" evidence="1">
    <location>
        <begin position="118"/>
        <end position="138"/>
    </location>
</feature>
<reference evidence="2" key="1">
    <citation type="submission" date="2021-01" db="EMBL/GenBank/DDBJ databases">
        <title>Whole genome shotgun sequence of Virgisporangium aliadipatigenens NBRC 105644.</title>
        <authorList>
            <person name="Komaki H."/>
            <person name="Tamura T."/>
        </authorList>
    </citation>
    <scope>NUCLEOTIDE SEQUENCE</scope>
    <source>
        <strain evidence="2">NBRC 105644</strain>
    </source>
</reference>